<evidence type="ECO:0000256" key="4">
    <source>
        <dbReference type="ARBA" id="ARBA00023180"/>
    </source>
</evidence>
<keyword evidence="7" id="KW-1185">Reference proteome</keyword>
<dbReference type="EMBL" id="CAUOFW020001725">
    <property type="protein sequence ID" value="CAK9148163.1"/>
    <property type="molecule type" value="Genomic_DNA"/>
</dbReference>
<dbReference type="InterPro" id="IPR001087">
    <property type="entry name" value="GDSL"/>
</dbReference>
<dbReference type="CDD" id="cd01837">
    <property type="entry name" value="SGNH_plant_lipase_like"/>
    <property type="match status" value="1"/>
</dbReference>
<name>A0ABC8RTW4_9AQUA</name>
<dbReference type="Gene3D" id="3.40.50.1110">
    <property type="entry name" value="SGNH hydrolase"/>
    <property type="match status" value="2"/>
</dbReference>
<evidence type="ECO:0000256" key="2">
    <source>
        <dbReference type="ARBA" id="ARBA00022729"/>
    </source>
</evidence>
<evidence type="ECO:0000313" key="6">
    <source>
        <dbReference type="EMBL" id="CAK9148163.1"/>
    </source>
</evidence>
<dbReference type="GO" id="GO:0016787">
    <property type="term" value="F:hydrolase activity"/>
    <property type="evidence" value="ECO:0007669"/>
    <property type="project" value="UniProtKB-KW"/>
</dbReference>
<feature type="signal peptide" evidence="5">
    <location>
        <begin position="1"/>
        <end position="19"/>
    </location>
</feature>
<evidence type="ECO:0000313" key="7">
    <source>
        <dbReference type="Proteomes" id="UP001642360"/>
    </source>
</evidence>
<dbReference type="PANTHER" id="PTHR22835:SF556">
    <property type="match status" value="1"/>
</dbReference>
<dbReference type="PROSITE" id="PS01098">
    <property type="entry name" value="LIPASE_GDSL_SER"/>
    <property type="match status" value="1"/>
</dbReference>
<organism evidence="6 7">
    <name type="scientific">Ilex paraguariensis</name>
    <name type="common">yerba mate</name>
    <dbReference type="NCBI Taxonomy" id="185542"/>
    <lineage>
        <taxon>Eukaryota</taxon>
        <taxon>Viridiplantae</taxon>
        <taxon>Streptophyta</taxon>
        <taxon>Embryophyta</taxon>
        <taxon>Tracheophyta</taxon>
        <taxon>Spermatophyta</taxon>
        <taxon>Magnoliopsida</taxon>
        <taxon>eudicotyledons</taxon>
        <taxon>Gunneridae</taxon>
        <taxon>Pentapetalae</taxon>
        <taxon>asterids</taxon>
        <taxon>campanulids</taxon>
        <taxon>Aquifoliales</taxon>
        <taxon>Aquifoliaceae</taxon>
        <taxon>Ilex</taxon>
    </lineage>
</organism>
<gene>
    <name evidence="6" type="ORF">ILEXP_LOCUS16089</name>
</gene>
<feature type="chain" id="PRO_5044827027" evidence="5">
    <location>
        <begin position="20"/>
        <end position="448"/>
    </location>
</feature>
<comment type="similarity">
    <text evidence="1">Belongs to the 'GDSL' lipolytic enzyme family.</text>
</comment>
<protein>
    <submittedName>
        <fullName evidence="6">Uncharacterized protein</fullName>
    </submittedName>
</protein>
<keyword evidence="3" id="KW-0378">Hydrolase</keyword>
<evidence type="ECO:0000256" key="3">
    <source>
        <dbReference type="ARBA" id="ARBA00022801"/>
    </source>
</evidence>
<sequence length="448" mass="49550">MASSSSWLSLSLVNSYAYAFLILVTSSKNATGCYTSIFGFGDSLTDTGNLVKIDPPDDPPHEAFPPYGETFFHVPTGRSSDGRLIIDFIAEYYGLPLVPPYVEWKNEKRANFWKGVNFAVIGAPTLDIAFYEERGIHNGITNVSLKVQLAWFKETLTSLCNSSSSCNEFLQSSLFLLGPFGGNDYSRSFYSNASIDEVQSFVPLVAKAIGSAINELIDLGAVTLVVPGMIPFGCLAAYLTKFETSDKTEYDSMDCLIWLNKLTEHHNELLQRELNEIRELHPHATIIYADYYNAVMPLYHSPQKYGFTRGAIVACCGTGGLYNFNEDVLCGNRPFLGCDNPSLYVDWDGYHLTEAAYSLMSKRFTRGAIVACCGTGGLYNFNEDVLCGNRPFLGCDNPSLYVDWDGYHLTEAAYSLMSKSLLDGPYTIPQINSPCVSLAVPADYSFDR</sequence>
<dbReference type="InterPro" id="IPR036514">
    <property type="entry name" value="SGNH_hydro_sf"/>
</dbReference>
<keyword evidence="4" id="KW-0325">Glycoprotein</keyword>
<proteinExistence type="inferred from homology"/>
<dbReference type="InterPro" id="IPR008265">
    <property type="entry name" value="Lipase_GDSL_AS"/>
</dbReference>
<evidence type="ECO:0000256" key="1">
    <source>
        <dbReference type="ARBA" id="ARBA00008668"/>
    </source>
</evidence>
<dbReference type="SUPFAM" id="SSF52266">
    <property type="entry name" value="SGNH hydrolase"/>
    <property type="match status" value="1"/>
</dbReference>
<dbReference type="PANTHER" id="PTHR22835">
    <property type="entry name" value="ZINC FINGER FYVE DOMAIN CONTAINING PROTEIN"/>
    <property type="match status" value="1"/>
</dbReference>
<dbReference type="Proteomes" id="UP001642360">
    <property type="component" value="Unassembled WGS sequence"/>
</dbReference>
<comment type="caution">
    <text evidence="6">The sequence shown here is derived from an EMBL/GenBank/DDBJ whole genome shotgun (WGS) entry which is preliminary data.</text>
</comment>
<dbReference type="Pfam" id="PF00657">
    <property type="entry name" value="Lipase_GDSL"/>
    <property type="match status" value="1"/>
</dbReference>
<evidence type="ECO:0000256" key="5">
    <source>
        <dbReference type="SAM" id="SignalP"/>
    </source>
</evidence>
<reference evidence="6 7" key="1">
    <citation type="submission" date="2024-02" db="EMBL/GenBank/DDBJ databases">
        <authorList>
            <person name="Vignale AGUSTIN F."/>
            <person name="Sosa J E."/>
            <person name="Modenutti C."/>
        </authorList>
    </citation>
    <scope>NUCLEOTIDE SEQUENCE [LARGE SCALE GENOMIC DNA]</scope>
</reference>
<keyword evidence="2 5" id="KW-0732">Signal</keyword>
<dbReference type="InterPro" id="IPR035669">
    <property type="entry name" value="SGNH_plant_lipase-like"/>
</dbReference>
<dbReference type="AlphaFoldDB" id="A0ABC8RTW4"/>
<accession>A0ABC8RTW4</accession>